<feature type="transmembrane region" description="Helical" evidence="4">
    <location>
        <begin position="269"/>
        <end position="291"/>
    </location>
</feature>
<dbReference type="PANTHER" id="PTHR23523">
    <property type="match status" value="1"/>
</dbReference>
<dbReference type="InterPro" id="IPR011701">
    <property type="entry name" value="MFS"/>
</dbReference>
<feature type="transmembrane region" description="Helical" evidence="4">
    <location>
        <begin position="163"/>
        <end position="185"/>
    </location>
</feature>
<keyword evidence="1 4" id="KW-0812">Transmembrane</keyword>
<dbReference type="InterPro" id="IPR052524">
    <property type="entry name" value="MFS_Cyanate_Porter"/>
</dbReference>
<feature type="transmembrane region" description="Helical" evidence="4">
    <location>
        <begin position="303"/>
        <end position="320"/>
    </location>
</feature>
<feature type="transmembrane region" description="Helical" evidence="4">
    <location>
        <begin position="235"/>
        <end position="257"/>
    </location>
</feature>
<feature type="transmembrane region" description="Helical" evidence="4">
    <location>
        <begin position="130"/>
        <end position="151"/>
    </location>
</feature>
<feature type="transmembrane region" description="Helical" evidence="4">
    <location>
        <begin position="326"/>
        <end position="349"/>
    </location>
</feature>
<evidence type="ECO:0000313" key="6">
    <source>
        <dbReference type="Proteomes" id="UP001595999"/>
    </source>
</evidence>
<dbReference type="NCBIfam" id="TIGR00896">
    <property type="entry name" value="CynX"/>
    <property type="match status" value="1"/>
</dbReference>
<organism evidence="5 6">
    <name type="scientific">Chromobacterium aquaticum</name>
    <dbReference type="NCBI Taxonomy" id="467180"/>
    <lineage>
        <taxon>Bacteria</taxon>
        <taxon>Pseudomonadati</taxon>
        <taxon>Pseudomonadota</taxon>
        <taxon>Betaproteobacteria</taxon>
        <taxon>Neisseriales</taxon>
        <taxon>Chromobacteriaceae</taxon>
        <taxon>Chromobacterium</taxon>
    </lineage>
</organism>
<feature type="transmembrane region" description="Helical" evidence="4">
    <location>
        <begin position="356"/>
        <end position="377"/>
    </location>
</feature>
<accession>A0ABV8ZQ12</accession>
<keyword evidence="2 4" id="KW-1133">Transmembrane helix</keyword>
<gene>
    <name evidence="5" type="ORF">ACFO0R_05435</name>
</gene>
<evidence type="ECO:0000313" key="5">
    <source>
        <dbReference type="EMBL" id="MFC4489057.1"/>
    </source>
</evidence>
<dbReference type="RefSeq" id="WP_231460896.1">
    <property type="nucleotide sequence ID" value="NZ_JAJOHW010000009.1"/>
</dbReference>
<dbReference type="InterPro" id="IPR036259">
    <property type="entry name" value="MFS_trans_sf"/>
</dbReference>
<feature type="transmembrane region" description="Helical" evidence="4">
    <location>
        <begin position="389"/>
        <end position="411"/>
    </location>
</feature>
<feature type="transmembrane region" description="Helical" evidence="4">
    <location>
        <begin position="75"/>
        <end position="94"/>
    </location>
</feature>
<reference evidence="6" key="1">
    <citation type="journal article" date="2019" name="Int. J. Syst. Evol. Microbiol.">
        <title>The Global Catalogue of Microorganisms (GCM) 10K type strain sequencing project: providing services to taxonomists for standard genome sequencing and annotation.</title>
        <authorList>
            <consortium name="The Broad Institute Genomics Platform"/>
            <consortium name="The Broad Institute Genome Sequencing Center for Infectious Disease"/>
            <person name="Wu L."/>
            <person name="Ma J."/>
        </authorList>
    </citation>
    <scope>NUCLEOTIDE SEQUENCE [LARGE SCALE GENOMIC DNA]</scope>
    <source>
        <strain evidence="6">CGMCC 4.7608</strain>
    </source>
</reference>
<protein>
    <submittedName>
        <fullName evidence="5">CynX/NimT family MFS transporter</fullName>
    </submittedName>
</protein>
<keyword evidence="3 4" id="KW-0472">Membrane</keyword>
<comment type="caution">
    <text evidence="5">The sequence shown here is derived from an EMBL/GenBank/DDBJ whole genome shotgun (WGS) entry which is preliminary data.</text>
</comment>
<proteinExistence type="predicted"/>
<dbReference type="SUPFAM" id="SSF103473">
    <property type="entry name" value="MFS general substrate transporter"/>
    <property type="match status" value="1"/>
</dbReference>
<feature type="transmembrane region" description="Helical" evidence="4">
    <location>
        <begin position="106"/>
        <end position="124"/>
    </location>
</feature>
<sequence>MPTPKSMPDHLPVEDTLIDAEIDDAGVQGQNPAPSRPWLLLLGLMLVGINLRPALSSLSPVLGDVAASRGLSGMMAGLLTTLPVACLGLFGPLAPRLARRWGSEKTIALILVTLALGILLRTQFGQFGLFAGSALAGASIGIIGVLLPGIVKRDFPRQVSLMTGVYTMALCLGAALAAGLTVPAMHWMGDSWQGALAIWATPALLALLAWWPQTRKQQAAHHGQWLVRGLLRDPLAWQVTLFMGLQSSMAYIVFGWLPSILIDRGETPLHAGLLLSISIMVQVASSLLVPALGQRCRDQRPPIAVTVALVLSGLLGMLFAPTDSLLLWAVLLGLGQGGLFSMALSLLALRSPDPHVAAHLSGMAQGVGYALASLGPLSVGLIRDQTHSLWPLGLLFLLISTATCAMGMLAGRKRLVQVESRPL</sequence>
<name>A0ABV8ZQ12_9NEIS</name>
<evidence type="ECO:0000256" key="1">
    <source>
        <dbReference type="ARBA" id="ARBA00022692"/>
    </source>
</evidence>
<dbReference type="PANTHER" id="PTHR23523:SF2">
    <property type="entry name" value="2-NITROIMIDAZOLE TRANSPORTER"/>
    <property type="match status" value="1"/>
</dbReference>
<evidence type="ECO:0000256" key="4">
    <source>
        <dbReference type="SAM" id="Phobius"/>
    </source>
</evidence>
<dbReference type="Pfam" id="PF07690">
    <property type="entry name" value="MFS_1"/>
    <property type="match status" value="1"/>
</dbReference>
<keyword evidence="6" id="KW-1185">Reference proteome</keyword>
<dbReference type="Gene3D" id="1.20.1250.20">
    <property type="entry name" value="MFS general substrate transporter like domains"/>
    <property type="match status" value="2"/>
</dbReference>
<evidence type="ECO:0000256" key="3">
    <source>
        <dbReference type="ARBA" id="ARBA00023136"/>
    </source>
</evidence>
<feature type="transmembrane region" description="Helical" evidence="4">
    <location>
        <begin position="191"/>
        <end position="211"/>
    </location>
</feature>
<dbReference type="CDD" id="cd17339">
    <property type="entry name" value="MFS_NIMT_CynX_like"/>
    <property type="match status" value="1"/>
</dbReference>
<dbReference type="Proteomes" id="UP001595999">
    <property type="component" value="Unassembled WGS sequence"/>
</dbReference>
<feature type="transmembrane region" description="Helical" evidence="4">
    <location>
        <begin position="38"/>
        <end position="55"/>
    </location>
</feature>
<dbReference type="InterPro" id="IPR004747">
    <property type="entry name" value="CynX-like"/>
</dbReference>
<evidence type="ECO:0000256" key="2">
    <source>
        <dbReference type="ARBA" id="ARBA00022989"/>
    </source>
</evidence>
<dbReference type="EMBL" id="JBHSEK010000002">
    <property type="protein sequence ID" value="MFC4489057.1"/>
    <property type="molecule type" value="Genomic_DNA"/>
</dbReference>